<name>A0A1H3DK88_9PROT</name>
<gene>
    <name evidence="2" type="ORF">SAMN05421881_100558</name>
</gene>
<accession>A0A1H3DK88</accession>
<dbReference type="RefSeq" id="WP_090411708.1">
    <property type="nucleotide sequence ID" value="NZ_FNOY01000005.1"/>
</dbReference>
<dbReference type="AlphaFoldDB" id="A0A1H3DK88"/>
<sequence length="166" mass="18457">MKTSNVQQKKVNVPAILLTATFACLSVPAAAEGVDNVAYRSAFDHDNNWERATDDELDELRGGFILPNGVRIDLNLEKIVMLNGNELFSSYFQTPKDTLLLQNGIQNLVSDSVTTPAMGSFIQNTLDDQQLRTITEINIEISNLQNAEIINSDHRVFTDFIMPGLK</sequence>
<evidence type="ECO:0000313" key="3">
    <source>
        <dbReference type="Proteomes" id="UP000198640"/>
    </source>
</evidence>
<keyword evidence="1" id="KW-0732">Signal</keyword>
<keyword evidence="3" id="KW-1185">Reference proteome</keyword>
<organism evidence="2 3">
    <name type="scientific">Nitrosomonas halophila</name>
    <dbReference type="NCBI Taxonomy" id="44576"/>
    <lineage>
        <taxon>Bacteria</taxon>
        <taxon>Pseudomonadati</taxon>
        <taxon>Pseudomonadota</taxon>
        <taxon>Betaproteobacteria</taxon>
        <taxon>Nitrosomonadales</taxon>
        <taxon>Nitrosomonadaceae</taxon>
        <taxon>Nitrosomonas</taxon>
    </lineage>
</organism>
<dbReference type="Proteomes" id="UP000198640">
    <property type="component" value="Unassembled WGS sequence"/>
</dbReference>
<evidence type="ECO:0000313" key="2">
    <source>
        <dbReference type="EMBL" id="SDX66846.1"/>
    </source>
</evidence>
<dbReference type="OrthoDB" id="8547183at2"/>
<dbReference type="EMBL" id="FNOY01000005">
    <property type="protein sequence ID" value="SDX66846.1"/>
    <property type="molecule type" value="Genomic_DNA"/>
</dbReference>
<protein>
    <submittedName>
        <fullName evidence="2">Uncharacterized protein</fullName>
    </submittedName>
</protein>
<feature type="chain" id="PRO_5011496212" evidence="1">
    <location>
        <begin position="32"/>
        <end position="166"/>
    </location>
</feature>
<feature type="signal peptide" evidence="1">
    <location>
        <begin position="1"/>
        <end position="31"/>
    </location>
</feature>
<proteinExistence type="predicted"/>
<reference evidence="2 3" key="1">
    <citation type="submission" date="2016-10" db="EMBL/GenBank/DDBJ databases">
        <authorList>
            <person name="de Groot N.N."/>
        </authorList>
    </citation>
    <scope>NUCLEOTIDE SEQUENCE [LARGE SCALE GENOMIC DNA]</scope>
    <source>
        <strain evidence="2 3">Nm1</strain>
    </source>
</reference>
<dbReference type="STRING" id="44576.SAMN05421881_100558"/>
<evidence type="ECO:0000256" key="1">
    <source>
        <dbReference type="SAM" id="SignalP"/>
    </source>
</evidence>
<dbReference type="PROSITE" id="PS51257">
    <property type="entry name" value="PROKAR_LIPOPROTEIN"/>
    <property type="match status" value="1"/>
</dbReference>